<dbReference type="PANTHER" id="PTHR31087">
    <property type="match status" value="1"/>
</dbReference>
<dbReference type="Proteomes" id="UP000077202">
    <property type="component" value="Unassembled WGS sequence"/>
</dbReference>
<keyword evidence="4" id="KW-1185">Reference proteome</keyword>
<reference evidence="2" key="2">
    <citation type="journal article" date="2019" name="Curr. Biol.">
        <title>Chromatin organization in early land plants reveals an ancestral association between H3K27me3, transposons, and constitutive heterochromatin.</title>
        <authorList>
            <person name="Montgomery S.A."/>
            <person name="Tanizawa Y."/>
            <person name="Galik B."/>
            <person name="Wang N."/>
            <person name="Ito T."/>
            <person name="Mochizuki T."/>
            <person name="Akimcheva S."/>
            <person name="Bowman J."/>
            <person name="Cognat V."/>
            <person name="Drouard L."/>
            <person name="Ekker H."/>
            <person name="Houng S."/>
            <person name="Kohchi T."/>
            <person name="Lin S."/>
            <person name="Liu L.D."/>
            <person name="Nakamura Y."/>
            <person name="Valeeva L.R."/>
            <person name="Shakirov E.V."/>
            <person name="Shippen D.E."/>
            <person name="Wei W."/>
            <person name="Yagura M."/>
            <person name="Yamaoka S."/>
            <person name="Yamato K.T."/>
            <person name="Liu C."/>
            <person name="Berger F."/>
        </authorList>
    </citation>
    <scope>NUCLEOTIDE SEQUENCE [LARGE SCALE GENOMIC DNA]</scope>
    <source>
        <strain evidence="2">Tak-1</strain>
    </source>
</reference>
<dbReference type="SUPFAM" id="SSF54518">
    <property type="entry name" value="Tubby C-terminal domain-like"/>
    <property type="match status" value="1"/>
</dbReference>
<evidence type="ECO:0000313" key="4">
    <source>
        <dbReference type="Proteomes" id="UP000077202"/>
    </source>
</evidence>
<protein>
    <recommendedName>
        <fullName evidence="6">Tubby C-terminal domain-containing protein</fullName>
    </recommendedName>
</protein>
<dbReference type="InterPro" id="IPR038595">
    <property type="entry name" value="LOR_sf"/>
</dbReference>
<dbReference type="PANTHER" id="PTHR31087:SF161">
    <property type="entry name" value="TUBBY C 2 FAMILY PROTEIN"/>
    <property type="match status" value="1"/>
</dbReference>
<evidence type="ECO:0000313" key="2">
    <source>
        <dbReference type="EMBL" id="BBN14333.1"/>
    </source>
</evidence>
<accession>A0A176WPP6</accession>
<name>A0A176WPP6_MARPO</name>
<dbReference type="EMBL" id="LVLJ01000267">
    <property type="protein sequence ID" value="OAE35069.1"/>
    <property type="molecule type" value="Genomic_DNA"/>
</dbReference>
<dbReference type="Pfam" id="PF04525">
    <property type="entry name" value="LOR"/>
    <property type="match status" value="1"/>
</dbReference>
<evidence type="ECO:0008006" key="6">
    <source>
        <dbReference type="Google" id="ProtNLM"/>
    </source>
</evidence>
<organism evidence="3 4">
    <name type="scientific">Marchantia polymorpha subsp. ruderalis</name>
    <dbReference type="NCBI Taxonomy" id="1480154"/>
    <lineage>
        <taxon>Eukaryota</taxon>
        <taxon>Viridiplantae</taxon>
        <taxon>Streptophyta</taxon>
        <taxon>Embryophyta</taxon>
        <taxon>Marchantiophyta</taxon>
        <taxon>Marchantiopsida</taxon>
        <taxon>Marchantiidae</taxon>
        <taxon>Marchantiales</taxon>
        <taxon>Marchantiaceae</taxon>
        <taxon>Marchantia</taxon>
    </lineage>
</organism>
<evidence type="ECO:0000256" key="1">
    <source>
        <dbReference type="ARBA" id="ARBA00005437"/>
    </source>
</evidence>
<gene>
    <name evidence="3" type="ORF">AXG93_763s1010</name>
    <name evidence="2" type="ORF">Mp_6g10780</name>
</gene>
<dbReference type="EMBL" id="AP019871">
    <property type="protein sequence ID" value="BBN14333.1"/>
    <property type="molecule type" value="Genomic_DNA"/>
</dbReference>
<evidence type="ECO:0000313" key="5">
    <source>
        <dbReference type="Proteomes" id="UP001162541"/>
    </source>
</evidence>
<evidence type="ECO:0000313" key="3">
    <source>
        <dbReference type="EMBL" id="OAE35069.1"/>
    </source>
</evidence>
<dbReference type="InterPro" id="IPR007612">
    <property type="entry name" value="LOR"/>
</dbReference>
<proteinExistence type="inferred from homology"/>
<dbReference type="Proteomes" id="UP001162541">
    <property type="component" value="Chromosome 6"/>
</dbReference>
<dbReference type="Gene3D" id="2.40.160.200">
    <property type="entry name" value="LURP1-related"/>
    <property type="match status" value="1"/>
</dbReference>
<reference evidence="3 4" key="1">
    <citation type="submission" date="2016-03" db="EMBL/GenBank/DDBJ databases">
        <title>Mechanisms controlling the formation of the plant cell surface in tip-growing cells are functionally conserved among land plants.</title>
        <authorList>
            <person name="Honkanen S."/>
            <person name="Jones V.A."/>
            <person name="Morieri G."/>
            <person name="Champion C."/>
            <person name="Hetherington A.J."/>
            <person name="Kelly S."/>
            <person name="Saint-Marcoux D."/>
            <person name="Proust H."/>
            <person name="Prescott H."/>
            <person name="Dolan L."/>
        </authorList>
    </citation>
    <scope>NUCLEOTIDE SEQUENCE [LARGE SCALE GENOMIC DNA]</scope>
    <source>
        <strain evidence="4">cv. Tak-1 and cv. Tak-2</strain>
        <tissue evidence="3">Whole gametophyte</tissue>
    </source>
</reference>
<comment type="similarity">
    <text evidence="1">Belongs to the LOR family.</text>
</comment>
<dbReference type="AlphaFoldDB" id="A0A176WPP6"/>
<sequence>MDNPIIVGAQFCSPLQVQLTVAKHIMDFNHGQLVISDSCGNALFKLYQTKVLLRELTVVQDGDDCPVVSIQKKSISFHDTYQVYNKDTSERLFSVKDKHMRDKASETFEIELEDDLQPTFEVKGDFVRRNYKIIYRGSVVVAEVQQGHMSLYSEVTGKRKYGVVIPPKIDQAFVAAVVIIMEAIHNEGKERSGNYRDSSDSDSDH</sequence>
<dbReference type="InterPro" id="IPR025659">
    <property type="entry name" value="Tubby-like_C"/>
</dbReference>
<reference evidence="5" key="3">
    <citation type="journal article" date="2020" name="Curr. Biol.">
        <title>Chromatin organization in early land plants reveals an ancestral association between H3K27me3, transposons, and constitutive heterochromatin.</title>
        <authorList>
            <person name="Montgomery S.A."/>
            <person name="Tanizawa Y."/>
            <person name="Galik B."/>
            <person name="Wang N."/>
            <person name="Ito T."/>
            <person name="Mochizuki T."/>
            <person name="Akimcheva S."/>
            <person name="Bowman J.L."/>
            <person name="Cognat V."/>
            <person name="Marechal-Drouard L."/>
            <person name="Ekker H."/>
            <person name="Hong S.F."/>
            <person name="Kohchi T."/>
            <person name="Lin S.S."/>
            <person name="Liu L.D."/>
            <person name="Nakamura Y."/>
            <person name="Valeeva L.R."/>
            <person name="Shakirov E.V."/>
            <person name="Shippen D.E."/>
            <person name="Wei W.L."/>
            <person name="Yagura M."/>
            <person name="Yamaoka S."/>
            <person name="Yamato K.T."/>
            <person name="Liu C."/>
            <person name="Berger F."/>
        </authorList>
    </citation>
    <scope>NUCLEOTIDE SEQUENCE [LARGE SCALE GENOMIC DNA]</scope>
    <source>
        <strain evidence="5">Tak-1</strain>
    </source>
</reference>